<keyword evidence="4" id="KW-0472">Membrane</keyword>
<dbReference type="AlphaFoldDB" id="A0A917Y1M5"/>
<evidence type="ECO:0000256" key="2">
    <source>
        <dbReference type="ARBA" id="ARBA00022692"/>
    </source>
</evidence>
<evidence type="ECO:0000313" key="9">
    <source>
        <dbReference type="Proteomes" id="UP000624041"/>
    </source>
</evidence>
<evidence type="ECO:0000256" key="1">
    <source>
        <dbReference type="ARBA" id="ARBA00006068"/>
    </source>
</evidence>
<keyword evidence="9" id="KW-1185">Reference proteome</keyword>
<dbReference type="Gene3D" id="3.40.630.190">
    <property type="entry name" value="LCP protein"/>
    <property type="match status" value="1"/>
</dbReference>
<feature type="compositionally biased region" description="Polar residues" evidence="6">
    <location>
        <begin position="334"/>
        <end position="345"/>
    </location>
</feature>
<dbReference type="InterPro" id="IPR050922">
    <property type="entry name" value="LytR/CpsA/Psr_CW_biosynth"/>
</dbReference>
<feature type="coiled-coil region" evidence="5">
    <location>
        <begin position="42"/>
        <end position="69"/>
    </location>
</feature>
<dbReference type="RefSeq" id="WP_188858008.1">
    <property type="nucleotide sequence ID" value="NZ_BMOS01000019.1"/>
</dbReference>
<evidence type="ECO:0000256" key="3">
    <source>
        <dbReference type="ARBA" id="ARBA00022968"/>
    </source>
</evidence>
<keyword evidence="3" id="KW-0735">Signal-anchor</keyword>
<dbReference type="PANTHER" id="PTHR33392">
    <property type="entry name" value="POLYISOPRENYL-TEICHOIC ACID--PEPTIDOGLYCAN TEICHOIC ACID TRANSFERASE TAGU"/>
    <property type="match status" value="1"/>
</dbReference>
<feature type="domain" description="Cell envelope-related transcriptional attenuator" evidence="7">
    <location>
        <begin position="89"/>
        <end position="239"/>
    </location>
</feature>
<name>A0A917Y1M5_9BACI</name>
<accession>A0A917Y1M5</accession>
<evidence type="ECO:0000259" key="7">
    <source>
        <dbReference type="Pfam" id="PF03816"/>
    </source>
</evidence>
<keyword evidence="5" id="KW-0175">Coiled coil</keyword>
<evidence type="ECO:0000313" key="8">
    <source>
        <dbReference type="EMBL" id="GGN61228.1"/>
    </source>
</evidence>
<dbReference type="PANTHER" id="PTHR33392:SF10">
    <property type="entry name" value="POLYISOPRENYL-TEICHOIC ACID--PEPTIDOGLYCAN TEICHOIC ACID TRANSFERASE TAGV"/>
    <property type="match status" value="1"/>
</dbReference>
<dbReference type="InterPro" id="IPR004474">
    <property type="entry name" value="LytR_CpsA_psr"/>
</dbReference>
<keyword evidence="4" id="KW-1133">Transmembrane helix</keyword>
<proteinExistence type="inferred from homology"/>
<evidence type="ECO:0000256" key="4">
    <source>
        <dbReference type="ARBA" id="ARBA00022989"/>
    </source>
</evidence>
<dbReference type="NCBIfam" id="TIGR00350">
    <property type="entry name" value="lytR_cpsA_psr"/>
    <property type="match status" value="1"/>
</dbReference>
<dbReference type="Proteomes" id="UP000624041">
    <property type="component" value="Unassembled WGS sequence"/>
</dbReference>
<dbReference type="GO" id="GO:0071555">
    <property type="term" value="P:cell wall organization"/>
    <property type="evidence" value="ECO:0007669"/>
    <property type="project" value="UniProtKB-KW"/>
</dbReference>
<comment type="caution">
    <text evidence="8">The sequence shown here is derived from an EMBL/GenBank/DDBJ whole genome shotgun (WGS) entry which is preliminary data.</text>
</comment>
<protein>
    <submittedName>
        <fullName evidence="8">Transcriptional regulator YvhJ</fullName>
    </submittedName>
</protein>
<reference evidence="8" key="2">
    <citation type="submission" date="2020-09" db="EMBL/GenBank/DDBJ databases">
        <authorList>
            <person name="Sun Q."/>
            <person name="Ohkuma M."/>
        </authorList>
    </citation>
    <scope>NUCLEOTIDE SEQUENCE</scope>
    <source>
        <strain evidence="8">JCM 17251</strain>
    </source>
</reference>
<sequence length="345" mass="38945">MGKRVVRRKKKKVRRLRVFLFIVLLLFLGIVGFGGYLAVQTMQAASESYDDLGREKSELREEAVSISNDPVSILLMGIEDYQSEGDLGRTDTLIVATFNPNDEKLKLVSIPRDTMVEIVGRGYEDKINHAHAFGGKTMTIDTVENFLGIPIDYYATVNFDAFKNIIDILGGITVDVPFDFQQNSDDRKAEKLQFYEGEMQLDGRYALAYARMRYEDPRGDIGRNERQQEVIESIIDKALSVGTITKVDDLVQEIGNNVETNLKIGEGLGFAKQYAGFSTSNIEKLNVKTYPTKINGVSYQIPDEDSLYEIQAELKDHLEIASREDQDEQVEEPVNSSYEQVSGYE</sequence>
<dbReference type="EMBL" id="BMOS01000019">
    <property type="protein sequence ID" value="GGN61228.1"/>
    <property type="molecule type" value="Genomic_DNA"/>
</dbReference>
<keyword evidence="2" id="KW-0812">Transmembrane</keyword>
<organism evidence="8 9">
    <name type="scientific">Oceanobacillus indicireducens</name>
    <dbReference type="NCBI Taxonomy" id="1004261"/>
    <lineage>
        <taxon>Bacteria</taxon>
        <taxon>Bacillati</taxon>
        <taxon>Bacillota</taxon>
        <taxon>Bacilli</taxon>
        <taxon>Bacillales</taxon>
        <taxon>Bacillaceae</taxon>
        <taxon>Oceanobacillus</taxon>
    </lineage>
</organism>
<feature type="region of interest" description="Disordered" evidence="6">
    <location>
        <begin position="322"/>
        <end position="345"/>
    </location>
</feature>
<reference evidence="8" key="1">
    <citation type="journal article" date="2014" name="Int. J. Syst. Evol. Microbiol.">
        <title>Complete genome sequence of Corynebacterium casei LMG S-19264T (=DSM 44701T), isolated from a smear-ripened cheese.</title>
        <authorList>
            <consortium name="US DOE Joint Genome Institute (JGI-PGF)"/>
            <person name="Walter F."/>
            <person name="Albersmeier A."/>
            <person name="Kalinowski J."/>
            <person name="Ruckert C."/>
        </authorList>
    </citation>
    <scope>NUCLEOTIDE SEQUENCE</scope>
    <source>
        <strain evidence="8">JCM 17251</strain>
    </source>
</reference>
<gene>
    <name evidence="8" type="primary">yvhJ</name>
    <name evidence="8" type="ORF">GCM10007971_26080</name>
</gene>
<dbReference type="Pfam" id="PF03816">
    <property type="entry name" value="LytR_cpsA_psr"/>
    <property type="match status" value="1"/>
</dbReference>
<evidence type="ECO:0000256" key="5">
    <source>
        <dbReference type="SAM" id="Coils"/>
    </source>
</evidence>
<evidence type="ECO:0000256" key="6">
    <source>
        <dbReference type="SAM" id="MobiDB-lite"/>
    </source>
</evidence>
<comment type="similarity">
    <text evidence="1">Belongs to the LytR/CpsA/Psr (LCP) family.</text>
</comment>